<sequence>MENSQHAQPFGGKRTLRCRERSRSEERASSKRNEDRGQPTMARPSAGVAGHDQAPCRGGQPWPDHLQGGDRLWPRPPTKGRSATVMAPYKGAMGCSTCSAVPVRAIGCRAPARAKAATACVGATTATQRGQDGLRQSFCEKDNPTPLNSRNFKDCPHV</sequence>
<name>A0A426ZXY8_ENSVE</name>
<reference evidence="2 3" key="1">
    <citation type="journal article" date="2014" name="Agronomy (Basel)">
        <title>A Draft Genome Sequence for Ensete ventricosum, the Drought-Tolerant Tree Against Hunger.</title>
        <authorList>
            <person name="Harrison J."/>
            <person name="Moore K.A."/>
            <person name="Paszkiewicz K."/>
            <person name="Jones T."/>
            <person name="Grant M."/>
            <person name="Ambacheew D."/>
            <person name="Muzemil S."/>
            <person name="Studholme D.J."/>
        </authorList>
    </citation>
    <scope>NUCLEOTIDE SEQUENCE [LARGE SCALE GENOMIC DNA]</scope>
</reference>
<organism evidence="2 3">
    <name type="scientific">Ensete ventricosum</name>
    <name type="common">Abyssinian banana</name>
    <name type="synonym">Musa ensete</name>
    <dbReference type="NCBI Taxonomy" id="4639"/>
    <lineage>
        <taxon>Eukaryota</taxon>
        <taxon>Viridiplantae</taxon>
        <taxon>Streptophyta</taxon>
        <taxon>Embryophyta</taxon>
        <taxon>Tracheophyta</taxon>
        <taxon>Spermatophyta</taxon>
        <taxon>Magnoliopsida</taxon>
        <taxon>Liliopsida</taxon>
        <taxon>Zingiberales</taxon>
        <taxon>Musaceae</taxon>
        <taxon>Ensete</taxon>
    </lineage>
</organism>
<dbReference type="Proteomes" id="UP000287651">
    <property type="component" value="Unassembled WGS sequence"/>
</dbReference>
<dbReference type="AlphaFoldDB" id="A0A426ZXY8"/>
<evidence type="ECO:0000313" key="3">
    <source>
        <dbReference type="Proteomes" id="UP000287651"/>
    </source>
</evidence>
<dbReference type="EMBL" id="AMZH03004556">
    <property type="protein sequence ID" value="RRT68856.1"/>
    <property type="molecule type" value="Genomic_DNA"/>
</dbReference>
<feature type="compositionally biased region" description="Basic and acidic residues" evidence="1">
    <location>
        <begin position="17"/>
        <end position="37"/>
    </location>
</feature>
<feature type="region of interest" description="Disordered" evidence="1">
    <location>
        <begin position="1"/>
        <end position="81"/>
    </location>
</feature>
<protein>
    <submittedName>
        <fullName evidence="2">Uncharacterized protein</fullName>
    </submittedName>
</protein>
<proteinExistence type="predicted"/>
<evidence type="ECO:0000313" key="2">
    <source>
        <dbReference type="EMBL" id="RRT68856.1"/>
    </source>
</evidence>
<gene>
    <name evidence="2" type="ORF">B296_00017232</name>
</gene>
<evidence type="ECO:0000256" key="1">
    <source>
        <dbReference type="SAM" id="MobiDB-lite"/>
    </source>
</evidence>
<comment type="caution">
    <text evidence="2">The sequence shown here is derived from an EMBL/GenBank/DDBJ whole genome shotgun (WGS) entry which is preliminary data.</text>
</comment>
<accession>A0A426ZXY8</accession>